<comment type="caution">
    <text evidence="4">The sequence shown here is derived from an EMBL/GenBank/DDBJ whole genome shotgun (WGS) entry which is preliminary data.</text>
</comment>
<dbReference type="EMBL" id="BAABGT010000040">
    <property type="protein sequence ID" value="GAA4548278.1"/>
    <property type="molecule type" value="Genomic_DNA"/>
</dbReference>
<keyword evidence="5" id="KW-1185">Reference proteome</keyword>
<evidence type="ECO:0000313" key="5">
    <source>
        <dbReference type="Proteomes" id="UP001501598"/>
    </source>
</evidence>
<dbReference type="Gene3D" id="3.20.20.140">
    <property type="entry name" value="Metal-dependent hydrolases"/>
    <property type="match status" value="1"/>
</dbReference>
<feature type="compositionally biased region" description="Basic and acidic residues" evidence="2">
    <location>
        <begin position="46"/>
        <end position="56"/>
    </location>
</feature>
<evidence type="ECO:0000256" key="1">
    <source>
        <dbReference type="ARBA" id="ARBA00023239"/>
    </source>
</evidence>
<evidence type="ECO:0000313" key="4">
    <source>
        <dbReference type="EMBL" id="GAA4548278.1"/>
    </source>
</evidence>
<dbReference type="Pfam" id="PF04909">
    <property type="entry name" value="Amidohydro_2"/>
    <property type="match status" value="1"/>
</dbReference>
<evidence type="ECO:0000259" key="3">
    <source>
        <dbReference type="Pfam" id="PF04909"/>
    </source>
</evidence>
<reference evidence="5" key="1">
    <citation type="journal article" date="2019" name="Int. J. Syst. Evol. Microbiol.">
        <title>The Global Catalogue of Microorganisms (GCM) 10K type strain sequencing project: providing services to taxonomists for standard genome sequencing and annotation.</title>
        <authorList>
            <consortium name="The Broad Institute Genomics Platform"/>
            <consortium name="The Broad Institute Genome Sequencing Center for Infectious Disease"/>
            <person name="Wu L."/>
            <person name="Ma J."/>
        </authorList>
    </citation>
    <scope>NUCLEOTIDE SEQUENCE [LARGE SCALE GENOMIC DNA]</scope>
    <source>
        <strain evidence="5">JCM 17906</strain>
    </source>
</reference>
<feature type="region of interest" description="Disordered" evidence="2">
    <location>
        <begin position="46"/>
        <end position="65"/>
    </location>
</feature>
<organism evidence="4 5">
    <name type="scientific">Pseudonocardia xishanensis</name>
    <dbReference type="NCBI Taxonomy" id="630995"/>
    <lineage>
        <taxon>Bacteria</taxon>
        <taxon>Bacillati</taxon>
        <taxon>Actinomycetota</taxon>
        <taxon>Actinomycetes</taxon>
        <taxon>Pseudonocardiales</taxon>
        <taxon>Pseudonocardiaceae</taxon>
        <taxon>Pseudonocardia</taxon>
    </lineage>
</organism>
<keyword evidence="1" id="KW-0456">Lyase</keyword>
<dbReference type="PANTHER" id="PTHR21240">
    <property type="entry name" value="2-AMINO-3-CARBOXYLMUCONATE-6-SEMIALDEHYDE DECARBOXYLASE"/>
    <property type="match status" value="1"/>
</dbReference>
<dbReference type="InterPro" id="IPR006680">
    <property type="entry name" value="Amidohydro-rel"/>
</dbReference>
<accession>A0ABP8RUW8</accession>
<protein>
    <recommendedName>
        <fullName evidence="3">Amidohydrolase-related domain-containing protein</fullName>
    </recommendedName>
</protein>
<gene>
    <name evidence="4" type="ORF">GCM10023175_34150</name>
</gene>
<evidence type="ECO:0000256" key="2">
    <source>
        <dbReference type="SAM" id="MobiDB-lite"/>
    </source>
</evidence>
<dbReference type="InterPro" id="IPR032466">
    <property type="entry name" value="Metal_Hydrolase"/>
</dbReference>
<dbReference type="Proteomes" id="UP001501598">
    <property type="component" value="Unassembled WGS sequence"/>
</dbReference>
<dbReference type="InterPro" id="IPR032465">
    <property type="entry name" value="ACMSD"/>
</dbReference>
<dbReference type="RefSeq" id="WP_345418955.1">
    <property type="nucleotide sequence ID" value="NZ_BAABGT010000040.1"/>
</dbReference>
<dbReference type="PANTHER" id="PTHR21240:SF28">
    <property type="entry name" value="ISO-OROTATE DECARBOXYLASE (EUROFUNG)"/>
    <property type="match status" value="1"/>
</dbReference>
<feature type="domain" description="Amidohydrolase-related" evidence="3">
    <location>
        <begin position="76"/>
        <end position="300"/>
    </location>
</feature>
<proteinExistence type="predicted"/>
<name>A0ABP8RUW8_9PSEU</name>
<dbReference type="SUPFAM" id="SSF51556">
    <property type="entry name" value="Metallo-dependent hydrolases"/>
    <property type="match status" value="1"/>
</dbReference>
<sequence>MLIDVDRHVAVSRYQDLFPHMTLSWQKHFEREEWIGSAAVASDHVRVSDRLRHDPEPSPSSPPDGSVQLLLPHQGLTVNGWADHVAARSFLAALNGYAQATWSSPTSRPVVVLSPFDVEWSVEEIARHDDADIPAVALPLAGPMLGSDRWSPIFATCQERDIPVVVHFSGVEGRYLGAPPLSGGAHASAYSRLTLMPHLAESTIASLAFEGAFARFPRLQILVTGFGFTWLPSLLWRLDREWRTFRHDVPWVTTPPSDAVLTSLWFSTWPVAEAADPRQWEDTFTDRLRGRVLYGSHAPHGGDGVADILRVLGADWPARLELNSQAALPRLHTVVA</sequence>